<keyword evidence="14" id="KW-0472">Membrane</keyword>
<keyword evidence="13" id="KW-0902">Two-component regulatory system</keyword>
<keyword evidence="5" id="KW-0997">Cell inner membrane</keyword>
<dbReference type="Pfam" id="PF02518">
    <property type="entry name" value="HATPase_c"/>
    <property type="match status" value="1"/>
</dbReference>
<dbReference type="SUPFAM" id="SSF47384">
    <property type="entry name" value="Homodimeric domain of signal transducing histidine kinase"/>
    <property type="match status" value="1"/>
</dbReference>
<dbReference type="GO" id="GO:0005886">
    <property type="term" value="C:plasma membrane"/>
    <property type="evidence" value="ECO:0007669"/>
    <property type="project" value="UniProtKB-SubCell"/>
</dbReference>
<accession>A0A6I5RUJ7</accession>
<evidence type="ECO:0000259" key="15">
    <source>
        <dbReference type="PROSITE" id="PS50109"/>
    </source>
</evidence>
<evidence type="ECO:0000256" key="12">
    <source>
        <dbReference type="ARBA" id="ARBA00022989"/>
    </source>
</evidence>
<keyword evidence="9" id="KW-0547">Nucleotide-binding</keyword>
<dbReference type="PANTHER" id="PTHR44936:SF5">
    <property type="entry name" value="SENSOR HISTIDINE KINASE ENVZ"/>
    <property type="match status" value="1"/>
</dbReference>
<dbReference type="GO" id="GO:0005524">
    <property type="term" value="F:ATP binding"/>
    <property type="evidence" value="ECO:0007669"/>
    <property type="project" value="UniProtKB-KW"/>
</dbReference>
<dbReference type="InterPro" id="IPR004358">
    <property type="entry name" value="Sig_transdc_His_kin-like_C"/>
</dbReference>
<dbReference type="Gene3D" id="1.10.287.130">
    <property type="match status" value="1"/>
</dbReference>
<dbReference type="EC" id="2.7.13.3" evidence="3"/>
<evidence type="ECO:0000256" key="1">
    <source>
        <dbReference type="ARBA" id="ARBA00000085"/>
    </source>
</evidence>
<comment type="subcellular location">
    <subcellularLocation>
        <location evidence="2">Cell inner membrane</location>
        <topology evidence="2">Multi-pass membrane protein</topology>
    </subcellularLocation>
</comment>
<evidence type="ECO:0000259" key="16">
    <source>
        <dbReference type="PROSITE" id="PS50885"/>
    </source>
</evidence>
<dbReference type="EMBL" id="JAAHBT010000247">
    <property type="protein sequence ID" value="NES11415.1"/>
    <property type="molecule type" value="Genomic_DNA"/>
</dbReference>
<evidence type="ECO:0000256" key="4">
    <source>
        <dbReference type="ARBA" id="ARBA00022475"/>
    </source>
</evidence>
<evidence type="ECO:0000256" key="7">
    <source>
        <dbReference type="ARBA" id="ARBA00022679"/>
    </source>
</evidence>
<dbReference type="Gene3D" id="1.10.8.500">
    <property type="entry name" value="HAMP domain in histidine kinase"/>
    <property type="match status" value="1"/>
</dbReference>
<dbReference type="CDD" id="cd00075">
    <property type="entry name" value="HATPase"/>
    <property type="match status" value="1"/>
</dbReference>
<comment type="caution">
    <text evidence="17">The sequence shown here is derived from an EMBL/GenBank/DDBJ whole genome shotgun (WGS) entry which is preliminary data.</text>
</comment>
<evidence type="ECO:0000313" key="17">
    <source>
        <dbReference type="EMBL" id="NES11415.1"/>
    </source>
</evidence>
<dbReference type="CDD" id="cd06225">
    <property type="entry name" value="HAMP"/>
    <property type="match status" value="1"/>
</dbReference>
<dbReference type="SUPFAM" id="SSF55874">
    <property type="entry name" value="ATPase domain of HSP90 chaperone/DNA topoisomerase II/histidine kinase"/>
    <property type="match status" value="1"/>
</dbReference>
<sequence>MSRLRTERRWRLPWPRSLLGRMLLLTLLAVLLAQGLASLIWLSQLRASQLEGLVASARSLAHSMTASVSYFRSLPVAYRPMVLDQLRSMGGTRFVVSLNDRPLDMQMLPATPRKKAVIEAVEQVLRQRLGEQMSISVEFVSPRELRVFNSGLKLDELPRSWAHYALTLAPLDPPVLVTQIGLAPGEWLYIASLLPEPYTSLEEEGVPGQQIGFMVLTSTFLLLFIGVLVHWQSRPLKRLARAARDLSLGAAEVEPVVEGGGSEVVEVGRAFNAMRERISRYLTERSQLFSAISHDLRTPITRLRLRVELLDDEQLQHKFSRDLDELEMLVKGALQCVKDTDIHENIEPIDLAQALHGLIEPYLGTGQVTLEGQVLAPYPGKPLALRRCMGNLIDNALKYGQRAHLRIEDGDQAFVLHVDDEGPGVPEQRLEQVFEPHFRLAGQQQGYGLGLGIARNIAHSHGGELTLQNLREGGLRVTLSLPRTGD</sequence>
<dbReference type="SMART" id="SM00388">
    <property type="entry name" value="HisKA"/>
    <property type="match status" value="1"/>
</dbReference>
<evidence type="ECO:0000256" key="5">
    <source>
        <dbReference type="ARBA" id="ARBA00022519"/>
    </source>
</evidence>
<evidence type="ECO:0000256" key="13">
    <source>
        <dbReference type="ARBA" id="ARBA00023012"/>
    </source>
</evidence>
<dbReference type="SMART" id="SM00387">
    <property type="entry name" value="HATPase_c"/>
    <property type="match status" value="1"/>
</dbReference>
<dbReference type="PRINTS" id="PR00344">
    <property type="entry name" value="BCTRLSENSOR"/>
</dbReference>
<dbReference type="SMART" id="SM00304">
    <property type="entry name" value="HAMP"/>
    <property type="match status" value="1"/>
</dbReference>
<keyword evidence="8" id="KW-0812">Transmembrane</keyword>
<dbReference type="InterPro" id="IPR005467">
    <property type="entry name" value="His_kinase_dom"/>
</dbReference>
<evidence type="ECO:0000256" key="9">
    <source>
        <dbReference type="ARBA" id="ARBA00022741"/>
    </source>
</evidence>
<keyword evidence="10" id="KW-0418">Kinase</keyword>
<organism evidence="17 18">
    <name type="scientific">Pseudomonas laurentiana</name>
    <dbReference type="NCBI Taxonomy" id="2364649"/>
    <lineage>
        <taxon>Bacteria</taxon>
        <taxon>Pseudomonadati</taxon>
        <taxon>Pseudomonadota</taxon>
        <taxon>Gammaproteobacteria</taxon>
        <taxon>Pseudomonadales</taxon>
        <taxon>Pseudomonadaceae</taxon>
        <taxon>Pseudomonas</taxon>
    </lineage>
</organism>
<keyword evidence="6" id="KW-0597">Phosphoprotein</keyword>
<keyword evidence="11" id="KW-0067">ATP-binding</keyword>
<evidence type="ECO:0000256" key="14">
    <source>
        <dbReference type="ARBA" id="ARBA00023136"/>
    </source>
</evidence>
<dbReference type="InterPro" id="IPR003594">
    <property type="entry name" value="HATPase_dom"/>
</dbReference>
<keyword evidence="7" id="KW-0808">Transferase</keyword>
<dbReference type="InterPro" id="IPR003661">
    <property type="entry name" value="HisK_dim/P_dom"/>
</dbReference>
<evidence type="ECO:0000256" key="2">
    <source>
        <dbReference type="ARBA" id="ARBA00004429"/>
    </source>
</evidence>
<dbReference type="RefSeq" id="WP_163939022.1">
    <property type="nucleotide sequence ID" value="NZ_BMQU01000013.1"/>
</dbReference>
<dbReference type="AlphaFoldDB" id="A0A6I5RUJ7"/>
<dbReference type="PROSITE" id="PS50885">
    <property type="entry name" value="HAMP"/>
    <property type="match status" value="1"/>
</dbReference>
<dbReference type="Pfam" id="PF00512">
    <property type="entry name" value="HisKA"/>
    <property type="match status" value="1"/>
</dbReference>
<protein>
    <recommendedName>
        <fullName evidence="3">histidine kinase</fullName>
        <ecNumber evidence="3">2.7.13.3</ecNumber>
    </recommendedName>
</protein>
<keyword evidence="12" id="KW-1133">Transmembrane helix</keyword>
<name>A0A6I5RUJ7_9PSED</name>
<dbReference type="InterPro" id="IPR003660">
    <property type="entry name" value="HAMP_dom"/>
</dbReference>
<evidence type="ECO:0000256" key="10">
    <source>
        <dbReference type="ARBA" id="ARBA00022777"/>
    </source>
</evidence>
<feature type="domain" description="Histidine kinase" evidence="15">
    <location>
        <begin position="291"/>
        <end position="485"/>
    </location>
</feature>
<dbReference type="InterPro" id="IPR036890">
    <property type="entry name" value="HATPase_C_sf"/>
</dbReference>
<dbReference type="Gene3D" id="3.30.565.10">
    <property type="entry name" value="Histidine kinase-like ATPase, C-terminal domain"/>
    <property type="match status" value="1"/>
</dbReference>
<dbReference type="PROSITE" id="PS50109">
    <property type="entry name" value="HIS_KIN"/>
    <property type="match status" value="1"/>
</dbReference>
<proteinExistence type="predicted"/>
<dbReference type="InterPro" id="IPR050980">
    <property type="entry name" value="2C_sensor_his_kinase"/>
</dbReference>
<dbReference type="PANTHER" id="PTHR44936">
    <property type="entry name" value="SENSOR PROTEIN CREC"/>
    <property type="match status" value="1"/>
</dbReference>
<evidence type="ECO:0000256" key="3">
    <source>
        <dbReference type="ARBA" id="ARBA00012438"/>
    </source>
</evidence>
<dbReference type="GO" id="GO:0000155">
    <property type="term" value="F:phosphorelay sensor kinase activity"/>
    <property type="evidence" value="ECO:0007669"/>
    <property type="project" value="InterPro"/>
</dbReference>
<dbReference type="InterPro" id="IPR036097">
    <property type="entry name" value="HisK_dim/P_sf"/>
</dbReference>
<reference evidence="17 18" key="1">
    <citation type="submission" date="2020-02" db="EMBL/GenBank/DDBJ databases">
        <title>Broccoli isolated Pseudomonas sp.</title>
        <authorList>
            <person name="Fujikawa T."/>
            <person name="Sawada H."/>
        </authorList>
    </citation>
    <scope>NUCLEOTIDE SEQUENCE [LARGE SCALE GENOMIC DNA]</scope>
    <source>
        <strain evidence="17 18">JCM 32154</strain>
    </source>
</reference>
<comment type="catalytic activity">
    <reaction evidence="1">
        <text>ATP + protein L-histidine = ADP + protein N-phospho-L-histidine.</text>
        <dbReference type="EC" id="2.7.13.3"/>
    </reaction>
</comment>
<dbReference type="Proteomes" id="UP000471751">
    <property type="component" value="Unassembled WGS sequence"/>
</dbReference>
<dbReference type="CDD" id="cd00082">
    <property type="entry name" value="HisKA"/>
    <property type="match status" value="1"/>
</dbReference>
<dbReference type="Pfam" id="PF00672">
    <property type="entry name" value="HAMP"/>
    <property type="match status" value="1"/>
</dbReference>
<keyword evidence="4" id="KW-1003">Cell membrane</keyword>
<evidence type="ECO:0000256" key="11">
    <source>
        <dbReference type="ARBA" id="ARBA00022840"/>
    </source>
</evidence>
<evidence type="ECO:0000313" key="18">
    <source>
        <dbReference type="Proteomes" id="UP000471751"/>
    </source>
</evidence>
<evidence type="ECO:0000256" key="6">
    <source>
        <dbReference type="ARBA" id="ARBA00022553"/>
    </source>
</evidence>
<gene>
    <name evidence="17" type="ORF">G3O07_19345</name>
</gene>
<feature type="domain" description="HAMP" evidence="16">
    <location>
        <begin position="230"/>
        <end position="283"/>
    </location>
</feature>
<evidence type="ECO:0000256" key="8">
    <source>
        <dbReference type="ARBA" id="ARBA00022692"/>
    </source>
</evidence>
<keyword evidence="18" id="KW-1185">Reference proteome</keyword>